<dbReference type="PROSITE" id="PS50297">
    <property type="entry name" value="ANK_REP_REGION"/>
    <property type="match status" value="2"/>
</dbReference>
<dbReference type="PROSITE" id="PS50088">
    <property type="entry name" value="ANK_REPEAT"/>
    <property type="match status" value="2"/>
</dbReference>
<keyword evidence="2 3" id="KW-0040">ANK repeat</keyword>
<dbReference type="AlphaFoldDB" id="A0A5C6C5V9"/>
<feature type="repeat" description="ANK" evidence="3">
    <location>
        <begin position="247"/>
        <end position="279"/>
    </location>
</feature>
<dbReference type="PANTHER" id="PTHR24171:SF9">
    <property type="entry name" value="ANKYRIN REPEAT DOMAIN-CONTAINING PROTEIN 39"/>
    <property type="match status" value="1"/>
</dbReference>
<reference evidence="4 5" key="1">
    <citation type="journal article" date="2020" name="Antonie Van Leeuwenhoek">
        <title>Rhodopirellula heiligendammensis sp. nov., Rhodopirellula pilleata sp. nov., and Rhodopirellula solitaria sp. nov. isolated from natural or artificial marine surfaces in Northern Germany and California, USA, and emended description of the genus Rhodopirellula.</title>
        <authorList>
            <person name="Kallscheuer N."/>
            <person name="Wiegand S."/>
            <person name="Jogler M."/>
            <person name="Boedeker C."/>
            <person name="Peeters S.H."/>
            <person name="Rast P."/>
            <person name="Heuer A."/>
            <person name="Jetten M.S.M."/>
            <person name="Rohde M."/>
            <person name="Jogler C."/>
        </authorList>
    </citation>
    <scope>NUCLEOTIDE SEQUENCE [LARGE SCALE GENOMIC DNA]</scope>
    <source>
        <strain evidence="4 5">Poly21</strain>
    </source>
</reference>
<evidence type="ECO:0000313" key="4">
    <source>
        <dbReference type="EMBL" id="TWU19515.1"/>
    </source>
</evidence>
<dbReference type="EMBL" id="SJPU01000001">
    <property type="protein sequence ID" value="TWU19515.1"/>
    <property type="molecule type" value="Genomic_DNA"/>
</dbReference>
<dbReference type="Gene3D" id="1.25.40.20">
    <property type="entry name" value="Ankyrin repeat-containing domain"/>
    <property type="match status" value="1"/>
</dbReference>
<evidence type="ECO:0000256" key="1">
    <source>
        <dbReference type="ARBA" id="ARBA00022737"/>
    </source>
</evidence>
<organism evidence="4 5">
    <name type="scientific">Allorhodopirellula heiligendammensis</name>
    <dbReference type="NCBI Taxonomy" id="2714739"/>
    <lineage>
        <taxon>Bacteria</taxon>
        <taxon>Pseudomonadati</taxon>
        <taxon>Planctomycetota</taxon>
        <taxon>Planctomycetia</taxon>
        <taxon>Pirellulales</taxon>
        <taxon>Pirellulaceae</taxon>
        <taxon>Allorhodopirellula</taxon>
    </lineage>
</organism>
<sequence length="433" mass="46614">MGGFSASYLVRSSDAEAVAGELKRLMADEGWQPSTTPLADEDTWGVGGLRRGIIVCQPCGGWVAVIDSAAMVSDSPAALSRALDTSAFNFHVHDSDFWTYAFFRSGLTIDQFTSMDESEYFGSVLGEIDDEADGYPHEPTVSLKDRWKLLKDCLRGETTRAELEDVLKPVDLSSLENFSLVTGEAGLAAFLSLLGCDSSLAQLSYRYWLEDPAAQTLTQHCHLLYEHPDASGDQHHAMDDNEPTVDLRGAALHSAAASNDIETIEQLIANGVDINGIPRGFTVTALAMAASYASPATIRTLVSLGADLQQTGRDGASPLRLAVQSGNAENVVALIEIGADPHEFDPINGSLLHQAVIVQSAAVVSSLLRHGVDASLKNGEGLTPLEHVRIRRTAIEQALSKMSGHDTGMLHETDVLRDCLDAFVDIERRLDSH</sequence>
<dbReference type="InterPro" id="IPR036770">
    <property type="entry name" value="Ankyrin_rpt-contain_sf"/>
</dbReference>
<accession>A0A5C6C5V9</accession>
<evidence type="ECO:0000313" key="5">
    <source>
        <dbReference type="Proteomes" id="UP000319908"/>
    </source>
</evidence>
<dbReference type="Proteomes" id="UP000319908">
    <property type="component" value="Unassembled WGS sequence"/>
</dbReference>
<feature type="repeat" description="ANK" evidence="3">
    <location>
        <begin position="314"/>
        <end position="346"/>
    </location>
</feature>
<evidence type="ECO:0000256" key="3">
    <source>
        <dbReference type="PROSITE-ProRule" id="PRU00023"/>
    </source>
</evidence>
<dbReference type="InterPro" id="IPR002110">
    <property type="entry name" value="Ankyrin_rpt"/>
</dbReference>
<dbReference type="Pfam" id="PF12796">
    <property type="entry name" value="Ank_2"/>
    <property type="match status" value="1"/>
</dbReference>
<proteinExistence type="predicted"/>
<dbReference type="SUPFAM" id="SSF48403">
    <property type="entry name" value="Ankyrin repeat"/>
    <property type="match status" value="1"/>
</dbReference>
<protein>
    <submittedName>
        <fullName evidence="4">Ankyrin repeats (3 copies)</fullName>
    </submittedName>
</protein>
<comment type="caution">
    <text evidence="4">The sequence shown here is derived from an EMBL/GenBank/DDBJ whole genome shotgun (WGS) entry which is preliminary data.</text>
</comment>
<keyword evidence="5" id="KW-1185">Reference proteome</keyword>
<evidence type="ECO:0000256" key="2">
    <source>
        <dbReference type="ARBA" id="ARBA00023043"/>
    </source>
</evidence>
<dbReference type="OrthoDB" id="4173938at2"/>
<dbReference type="PANTHER" id="PTHR24171">
    <property type="entry name" value="ANKYRIN REPEAT DOMAIN-CONTAINING PROTEIN 39-RELATED"/>
    <property type="match status" value="1"/>
</dbReference>
<dbReference type="RefSeq" id="WP_146406306.1">
    <property type="nucleotide sequence ID" value="NZ_SJPU01000001.1"/>
</dbReference>
<keyword evidence="1" id="KW-0677">Repeat</keyword>
<gene>
    <name evidence="4" type="ORF">Poly21_16880</name>
</gene>
<name>A0A5C6C5V9_9BACT</name>
<dbReference type="SMART" id="SM00248">
    <property type="entry name" value="ANK"/>
    <property type="match status" value="4"/>
</dbReference>